<evidence type="ECO:0000256" key="4">
    <source>
        <dbReference type="ARBA" id="ARBA00023163"/>
    </source>
</evidence>
<dbReference type="Proteomes" id="UP001457282">
    <property type="component" value="Unassembled WGS sequence"/>
</dbReference>
<dbReference type="InterPro" id="IPR011598">
    <property type="entry name" value="bHLH_dom"/>
</dbReference>
<evidence type="ECO:0000256" key="6">
    <source>
        <dbReference type="SAM" id="MobiDB-lite"/>
    </source>
</evidence>
<evidence type="ECO:0000313" key="8">
    <source>
        <dbReference type="EMBL" id="KAK9935657.1"/>
    </source>
</evidence>
<dbReference type="InterPro" id="IPR045843">
    <property type="entry name" value="IND-like"/>
</dbReference>
<feature type="domain" description="BHLH" evidence="7">
    <location>
        <begin position="379"/>
        <end position="428"/>
    </location>
</feature>
<feature type="compositionally biased region" description="Polar residues" evidence="6">
    <location>
        <begin position="101"/>
        <end position="111"/>
    </location>
</feature>
<dbReference type="GO" id="GO:0000978">
    <property type="term" value="F:RNA polymerase II cis-regulatory region sequence-specific DNA binding"/>
    <property type="evidence" value="ECO:0007669"/>
    <property type="project" value="TreeGrafter"/>
</dbReference>
<dbReference type="SUPFAM" id="SSF47459">
    <property type="entry name" value="HLH, helix-loop-helix DNA-binding domain"/>
    <property type="match status" value="1"/>
</dbReference>
<feature type="compositionally biased region" description="Polar residues" evidence="6">
    <location>
        <begin position="60"/>
        <end position="92"/>
    </location>
</feature>
<dbReference type="GO" id="GO:0046983">
    <property type="term" value="F:protein dimerization activity"/>
    <property type="evidence" value="ECO:0007669"/>
    <property type="project" value="InterPro"/>
</dbReference>
<accession>A0AAW1XIU9</accession>
<evidence type="ECO:0000313" key="9">
    <source>
        <dbReference type="Proteomes" id="UP001457282"/>
    </source>
</evidence>
<feature type="region of interest" description="Disordered" evidence="6">
    <location>
        <begin position="331"/>
        <end position="384"/>
    </location>
</feature>
<gene>
    <name evidence="8" type="ORF">M0R45_022749</name>
</gene>
<keyword evidence="2" id="KW-0805">Transcription regulation</keyword>
<evidence type="ECO:0000256" key="1">
    <source>
        <dbReference type="ARBA" id="ARBA00004123"/>
    </source>
</evidence>
<dbReference type="PANTHER" id="PTHR16223">
    <property type="entry name" value="TRANSCRIPTION FACTOR BHLH83-RELATED"/>
    <property type="match status" value="1"/>
</dbReference>
<comment type="caution">
    <text evidence="8">The sequence shown here is derived from an EMBL/GenBank/DDBJ whole genome shotgun (WGS) entry which is preliminary data.</text>
</comment>
<evidence type="ECO:0000259" key="7">
    <source>
        <dbReference type="PROSITE" id="PS50888"/>
    </source>
</evidence>
<evidence type="ECO:0000256" key="5">
    <source>
        <dbReference type="ARBA" id="ARBA00023242"/>
    </source>
</evidence>
<dbReference type="PANTHER" id="PTHR16223:SF383">
    <property type="entry name" value="TRANSCRIPTION FACTOR BHLH111"/>
    <property type="match status" value="1"/>
</dbReference>
<protein>
    <recommendedName>
        <fullName evidence="7">BHLH domain-containing protein</fullName>
    </recommendedName>
</protein>
<keyword evidence="5" id="KW-0539">Nucleus</keyword>
<organism evidence="8 9">
    <name type="scientific">Rubus argutus</name>
    <name type="common">Southern blackberry</name>
    <dbReference type="NCBI Taxonomy" id="59490"/>
    <lineage>
        <taxon>Eukaryota</taxon>
        <taxon>Viridiplantae</taxon>
        <taxon>Streptophyta</taxon>
        <taxon>Embryophyta</taxon>
        <taxon>Tracheophyta</taxon>
        <taxon>Spermatophyta</taxon>
        <taxon>Magnoliopsida</taxon>
        <taxon>eudicotyledons</taxon>
        <taxon>Gunneridae</taxon>
        <taxon>Pentapetalae</taxon>
        <taxon>rosids</taxon>
        <taxon>fabids</taxon>
        <taxon>Rosales</taxon>
        <taxon>Rosaceae</taxon>
        <taxon>Rosoideae</taxon>
        <taxon>Rosoideae incertae sedis</taxon>
        <taxon>Rubus</taxon>
    </lineage>
</organism>
<dbReference type="EMBL" id="JBEDUW010000004">
    <property type="protein sequence ID" value="KAK9935657.1"/>
    <property type="molecule type" value="Genomic_DNA"/>
</dbReference>
<keyword evidence="4" id="KW-0804">Transcription</keyword>
<dbReference type="GO" id="GO:0000981">
    <property type="term" value="F:DNA-binding transcription factor activity, RNA polymerase II-specific"/>
    <property type="evidence" value="ECO:0007669"/>
    <property type="project" value="TreeGrafter"/>
</dbReference>
<keyword evidence="3" id="KW-0238">DNA-binding</keyword>
<feature type="compositionally biased region" description="Polar residues" evidence="6">
    <location>
        <begin position="331"/>
        <end position="343"/>
    </location>
</feature>
<name>A0AAW1XIU9_RUBAR</name>
<comment type="subcellular location">
    <subcellularLocation>
        <location evidence="1">Nucleus</location>
    </subcellularLocation>
</comment>
<sequence length="503" mass="55321">MADQCRVDSTGNCVAISSSTQPNWWNHDHLHAAAAASGAGSHLSASAWPWHRHQQQQQQANPNYSNSSCDEDVSMSSTSFTNASNHSSLSVDSTRRLVDQRSASSNDDMNNIGEQVSDIQIWTQALLSVGNNDLNNNMSHDVGENFLDALSSKSLSNTAMYEPACDYLKKLDNVNSSWEFTNSSSATVAMHSSNLNNFERQININGSFSSENLPNLVGTWSIAPPEPQVVSSPFFNLPQVSCHGAHDNLQGNNNIEYQIGLNNAMAADTNFYGSGNGLMIPDSYSSSNSARNFADVISFNSRIGKPLMDHIPHAPKPSNFKSLINLSDTTKKQGLQTSSQTRISGRGQGTANELGKKKRTEESTTPSETVLKKHKQETSTVNSSSVKIQAPKVKVADRITALQQIVSPFGKTDTASVLYEAIQYIKYLQDQVHVLLSSPYLKTNPHKDPWEKFDHIIKGDHHAKVDLQSRGLCLVPTSCTPQVYRENTGSDYWTPTYRGCLYR</sequence>
<reference evidence="8 9" key="1">
    <citation type="journal article" date="2023" name="G3 (Bethesda)">
        <title>A chromosome-length genome assembly and annotation of blackberry (Rubus argutus, cv. 'Hillquist').</title>
        <authorList>
            <person name="Bruna T."/>
            <person name="Aryal R."/>
            <person name="Dudchenko O."/>
            <person name="Sargent D.J."/>
            <person name="Mead D."/>
            <person name="Buti M."/>
            <person name="Cavallini A."/>
            <person name="Hytonen T."/>
            <person name="Andres J."/>
            <person name="Pham M."/>
            <person name="Weisz D."/>
            <person name="Mascagni F."/>
            <person name="Usai G."/>
            <person name="Natali L."/>
            <person name="Bassil N."/>
            <person name="Fernandez G.E."/>
            <person name="Lomsadze A."/>
            <person name="Armour M."/>
            <person name="Olukolu B."/>
            <person name="Poorten T."/>
            <person name="Britton C."/>
            <person name="Davik J."/>
            <person name="Ashrafi H."/>
            <person name="Aiden E.L."/>
            <person name="Borodovsky M."/>
            <person name="Worthington M."/>
        </authorList>
    </citation>
    <scope>NUCLEOTIDE SEQUENCE [LARGE SCALE GENOMIC DNA]</scope>
    <source>
        <strain evidence="8">PI 553951</strain>
    </source>
</reference>
<evidence type="ECO:0000256" key="2">
    <source>
        <dbReference type="ARBA" id="ARBA00023015"/>
    </source>
</evidence>
<feature type="region of interest" description="Disordered" evidence="6">
    <location>
        <begin position="45"/>
        <end position="111"/>
    </location>
</feature>
<dbReference type="CDD" id="cd11393">
    <property type="entry name" value="bHLH_AtbHLH_like"/>
    <property type="match status" value="1"/>
</dbReference>
<dbReference type="AlphaFoldDB" id="A0AAW1XIU9"/>
<dbReference type="InterPro" id="IPR045239">
    <property type="entry name" value="bHLH95_bHLH"/>
</dbReference>
<dbReference type="PROSITE" id="PS50888">
    <property type="entry name" value="BHLH"/>
    <property type="match status" value="1"/>
</dbReference>
<dbReference type="GO" id="GO:0005634">
    <property type="term" value="C:nucleus"/>
    <property type="evidence" value="ECO:0007669"/>
    <property type="project" value="UniProtKB-SubCell"/>
</dbReference>
<evidence type="ECO:0000256" key="3">
    <source>
        <dbReference type="ARBA" id="ARBA00023125"/>
    </source>
</evidence>
<dbReference type="InterPro" id="IPR036638">
    <property type="entry name" value="HLH_DNA-bd_sf"/>
</dbReference>
<keyword evidence="9" id="KW-1185">Reference proteome</keyword>
<proteinExistence type="predicted"/>